<dbReference type="EMBL" id="CP051627">
    <property type="protein sequence ID" value="UPT22082.1"/>
    <property type="molecule type" value="Genomic_DNA"/>
</dbReference>
<dbReference type="SUPFAM" id="SSF51197">
    <property type="entry name" value="Clavaminate synthase-like"/>
    <property type="match status" value="1"/>
</dbReference>
<keyword evidence="2" id="KW-1185">Reference proteome</keyword>
<dbReference type="Proteomes" id="UP000832041">
    <property type="component" value="Chromosome"/>
</dbReference>
<gene>
    <name evidence="1" type="ORF">FOF52_14850</name>
</gene>
<proteinExistence type="predicted"/>
<evidence type="ECO:0000313" key="2">
    <source>
        <dbReference type="Proteomes" id="UP000832041"/>
    </source>
</evidence>
<dbReference type="RefSeq" id="WP_248590568.1">
    <property type="nucleotide sequence ID" value="NZ_BAABEB010000005.1"/>
</dbReference>
<sequence length="263" mass="29387">MKNTAELTTPENLSEEDVELYRRQGFLHIPRVLTDEEVAECLADAREQLGLSKKELWDSSVDEGVPEGATVMEWIADAETRSAALRRLALHPRITGIAERLAGRPLRMFRSEILRKPAKKSAVTPPHIDEPYWPWHGGTTLSAWVALVDVPVERGCMTFVPGSHLTPEPAPEDWEIFEKYPEFAWLPRVTVPLLAGGCTFHNERVVHMAGANETDTDRLSLATVYIDAETRFEPSAGFAEEDLGFKPGDLIEGERYPRVGSAL</sequence>
<protein>
    <submittedName>
        <fullName evidence="1">Phytanoyl-CoA dioxygenase family protein</fullName>
    </submittedName>
</protein>
<reference evidence="1 2" key="1">
    <citation type="submission" date="2020-04" db="EMBL/GenBank/DDBJ databases">
        <title>Thermobifida alba genome sequencing and assembly.</title>
        <authorList>
            <person name="Luzics S."/>
            <person name="Horvath B."/>
            <person name="Nagy I."/>
            <person name="Toth A."/>
            <person name="Nagy I."/>
            <person name="Kukolya J."/>
        </authorList>
    </citation>
    <scope>NUCLEOTIDE SEQUENCE [LARGE SCALE GENOMIC DNA]</scope>
    <source>
        <strain evidence="1 2">DSM 43795</strain>
    </source>
</reference>
<dbReference type="GO" id="GO:0051213">
    <property type="term" value="F:dioxygenase activity"/>
    <property type="evidence" value="ECO:0007669"/>
    <property type="project" value="UniProtKB-KW"/>
</dbReference>
<accession>A0ABY4L7M9</accession>
<dbReference type="InterPro" id="IPR008775">
    <property type="entry name" value="Phytyl_CoA_dOase-like"/>
</dbReference>
<dbReference type="PANTHER" id="PTHR20883">
    <property type="entry name" value="PHYTANOYL-COA DIOXYGENASE DOMAIN CONTAINING 1"/>
    <property type="match status" value="1"/>
</dbReference>
<name>A0ABY4L7M9_THEAE</name>
<evidence type="ECO:0000313" key="1">
    <source>
        <dbReference type="EMBL" id="UPT22082.1"/>
    </source>
</evidence>
<dbReference type="PANTHER" id="PTHR20883:SF46">
    <property type="entry name" value="PHYTANOYL-COA HYDROXYLASE"/>
    <property type="match status" value="1"/>
</dbReference>
<dbReference type="Pfam" id="PF05721">
    <property type="entry name" value="PhyH"/>
    <property type="match status" value="1"/>
</dbReference>
<organism evidence="1 2">
    <name type="scientific">Thermobifida alba</name>
    <name type="common">Thermomonospora alba</name>
    <dbReference type="NCBI Taxonomy" id="53522"/>
    <lineage>
        <taxon>Bacteria</taxon>
        <taxon>Bacillati</taxon>
        <taxon>Actinomycetota</taxon>
        <taxon>Actinomycetes</taxon>
        <taxon>Streptosporangiales</taxon>
        <taxon>Nocardiopsidaceae</taxon>
        <taxon>Thermobifida</taxon>
    </lineage>
</organism>
<keyword evidence="1" id="KW-0223">Dioxygenase</keyword>
<keyword evidence="1" id="KW-0560">Oxidoreductase</keyword>
<dbReference type="Gene3D" id="2.60.120.620">
    <property type="entry name" value="q2cbj1_9rhob like domain"/>
    <property type="match status" value="1"/>
</dbReference>